<dbReference type="Gramene" id="C.cajan_04200.t">
    <property type="protein sequence ID" value="C.cajan_04200.t"/>
    <property type="gene ID" value="C.cajan_04200"/>
</dbReference>
<dbReference type="AlphaFoldDB" id="A0A151ST89"/>
<dbReference type="Gene3D" id="3.10.10.10">
    <property type="entry name" value="HIV Type 1 Reverse Transcriptase, subunit A, domain 1"/>
    <property type="match status" value="1"/>
</dbReference>
<dbReference type="EMBL" id="CM003613">
    <property type="protein sequence ID" value="KYP58013.1"/>
    <property type="molecule type" value="Genomic_DNA"/>
</dbReference>
<dbReference type="STRING" id="3821.A0A151ST89"/>
<reference evidence="2 3" key="1">
    <citation type="journal article" date="2012" name="Nat. Biotechnol.">
        <title>Draft genome sequence of pigeonpea (Cajanus cajan), an orphan legume crop of resource-poor farmers.</title>
        <authorList>
            <person name="Varshney R.K."/>
            <person name="Chen W."/>
            <person name="Li Y."/>
            <person name="Bharti A.K."/>
            <person name="Saxena R.K."/>
            <person name="Schlueter J.A."/>
            <person name="Donoghue M.T."/>
            <person name="Azam S."/>
            <person name="Fan G."/>
            <person name="Whaley A.M."/>
            <person name="Farmer A.D."/>
            <person name="Sheridan J."/>
            <person name="Iwata A."/>
            <person name="Tuteja R."/>
            <person name="Penmetsa R.V."/>
            <person name="Wu W."/>
            <person name="Upadhyaya H.D."/>
            <person name="Yang S.P."/>
            <person name="Shah T."/>
            <person name="Saxena K.B."/>
            <person name="Michael T."/>
            <person name="McCombie W.R."/>
            <person name="Yang B."/>
            <person name="Zhang G."/>
            <person name="Yang H."/>
            <person name="Wang J."/>
            <person name="Spillane C."/>
            <person name="Cook D.R."/>
            <person name="May G.D."/>
            <person name="Xu X."/>
            <person name="Jackson S.A."/>
        </authorList>
    </citation>
    <scope>NUCLEOTIDE SEQUENCE [LARGE SCALE GENOMIC DNA]</scope>
    <source>
        <strain evidence="3">cv. Asha</strain>
    </source>
</reference>
<name>A0A151ST89_CAJCA</name>
<evidence type="ECO:0000313" key="2">
    <source>
        <dbReference type="EMBL" id="KYP58013.1"/>
    </source>
</evidence>
<dbReference type="PANTHER" id="PTHR24559:SF450">
    <property type="entry name" value="RNA-DIRECTED DNA POLYMERASE HOMOLOG"/>
    <property type="match status" value="1"/>
</dbReference>
<proteinExistence type="predicted"/>
<dbReference type="InterPro" id="IPR000477">
    <property type="entry name" value="RT_dom"/>
</dbReference>
<dbReference type="Pfam" id="PF00078">
    <property type="entry name" value="RVT_1"/>
    <property type="match status" value="1"/>
</dbReference>
<protein>
    <submittedName>
        <fullName evidence="2">Retrovirus-related Pol polyprotein from transposon 297 family</fullName>
    </submittedName>
</protein>
<dbReference type="InterPro" id="IPR043502">
    <property type="entry name" value="DNA/RNA_pol_sf"/>
</dbReference>
<dbReference type="PANTHER" id="PTHR24559">
    <property type="entry name" value="TRANSPOSON TY3-I GAG-POL POLYPROTEIN"/>
    <property type="match status" value="1"/>
</dbReference>
<dbReference type="Proteomes" id="UP000075243">
    <property type="component" value="Chromosome 11"/>
</dbReference>
<evidence type="ECO:0000313" key="3">
    <source>
        <dbReference type="Proteomes" id="UP000075243"/>
    </source>
</evidence>
<evidence type="ECO:0000259" key="1">
    <source>
        <dbReference type="Pfam" id="PF00078"/>
    </source>
</evidence>
<dbReference type="SUPFAM" id="SSF56672">
    <property type="entry name" value="DNA/RNA polymerases"/>
    <property type="match status" value="1"/>
</dbReference>
<feature type="domain" description="Reverse transcriptase" evidence="1">
    <location>
        <begin position="18"/>
        <end position="109"/>
    </location>
</feature>
<gene>
    <name evidence="2" type="ORF">KK1_004303</name>
</gene>
<organism evidence="2 3">
    <name type="scientific">Cajanus cajan</name>
    <name type="common">Pigeon pea</name>
    <name type="synonym">Cajanus indicus</name>
    <dbReference type="NCBI Taxonomy" id="3821"/>
    <lineage>
        <taxon>Eukaryota</taxon>
        <taxon>Viridiplantae</taxon>
        <taxon>Streptophyta</taxon>
        <taxon>Embryophyta</taxon>
        <taxon>Tracheophyta</taxon>
        <taxon>Spermatophyta</taxon>
        <taxon>Magnoliopsida</taxon>
        <taxon>eudicotyledons</taxon>
        <taxon>Gunneridae</taxon>
        <taxon>Pentapetalae</taxon>
        <taxon>rosids</taxon>
        <taxon>fabids</taxon>
        <taxon>Fabales</taxon>
        <taxon>Fabaceae</taxon>
        <taxon>Papilionoideae</taxon>
        <taxon>50 kb inversion clade</taxon>
        <taxon>NPAAA clade</taxon>
        <taxon>indigoferoid/millettioid clade</taxon>
        <taxon>Phaseoleae</taxon>
        <taxon>Cajanus</taxon>
    </lineage>
</organism>
<dbReference type="InterPro" id="IPR043128">
    <property type="entry name" value="Rev_trsase/Diguanyl_cyclase"/>
</dbReference>
<accession>A0A151ST89</accession>
<sequence length="112" mass="13392">MLVDSGATHNFISKKLVAAMDLHAAQFFSKLDLKLGRHLVWVWVEDIHKTTFRTREGHYEYLVMRFELMYKTISNMMNAPSTFQSLMNEIFKVMLRRYVLFFFDDILVYNLD</sequence>
<dbReference type="Gene3D" id="3.30.70.270">
    <property type="match status" value="1"/>
</dbReference>
<keyword evidence="3" id="KW-1185">Reference proteome</keyword>
<dbReference type="InterPro" id="IPR053134">
    <property type="entry name" value="RNA-dir_DNA_polymerase"/>
</dbReference>